<accession>E1R4T8</accession>
<protein>
    <recommendedName>
        <fullName evidence="5">Fucose isomerase</fullName>
    </recommendedName>
</protein>
<dbReference type="OrthoDB" id="5838738at2"/>
<dbReference type="EMBL" id="CP002116">
    <property type="protein sequence ID" value="ADK82176.1"/>
    <property type="molecule type" value="Genomic_DNA"/>
</dbReference>
<keyword evidence="4" id="KW-1185">Reference proteome</keyword>
<keyword evidence="2" id="KW-0119">Carbohydrate metabolism</keyword>
<dbReference type="GO" id="GO:0016861">
    <property type="term" value="F:intramolecular oxidoreductase activity, interconverting aldoses and ketoses"/>
    <property type="evidence" value="ECO:0007669"/>
    <property type="project" value="InterPro"/>
</dbReference>
<evidence type="ECO:0000313" key="3">
    <source>
        <dbReference type="EMBL" id="ADK82176.1"/>
    </source>
</evidence>
<evidence type="ECO:0000256" key="1">
    <source>
        <dbReference type="ARBA" id="ARBA00023235"/>
    </source>
</evidence>
<keyword evidence="1" id="KW-0413">Isomerase</keyword>
<sequence>MIKRCLDVKLNVQPLCFGLVHKFAYEGPCRFSSGDALTNEYDKIAAQQVFSDFKDDLAKNIPDFVELREPLYFECNDDWLLPQENFDQMMKDLGEIDVYLIHSGIARERQIIELAERSKKPILLSPRLGCMITSITASLYSRGLETYAANTWSDLIKEMNVLRTKKAVQNANVLAGVRFNSNTSYACNDSFISLPKVTEVFGTHFRYVNLHEFFDYIHPLPEGGNYTTPGRMDTPNLTDEDVKKAESLADELIGGAEPDNLDIERTYVINSCKIYVLVEKLLNLYDCNGFTFPCPDACSTMRMNKEEFTFCLNHSLLTEQGIPSTCDSDINSMMAMFMLTTLSDKAPSLGNAWPVLFDDSGNVIPISSRFDLENDLANVTDHSNLYLVDHSSQIRKKKGICCEPSKYGLRHFAFDKKFGAVFRYDFNQDVGQKITICRFSPDCRKMLIGTGTVVCGGGYYTDNCNNYVIFRVNDQKKFYQAHKYTGNHLALAYGDYVEELKLLADAFGLEALMV</sequence>
<dbReference type="SUPFAM" id="SSF53743">
    <property type="entry name" value="FucI/AraA N-terminal and middle domains"/>
    <property type="match status" value="1"/>
</dbReference>
<evidence type="ECO:0008006" key="5">
    <source>
        <dbReference type="Google" id="ProtNLM"/>
    </source>
</evidence>
<dbReference type="STRING" id="573413.Spirs_3076"/>
<evidence type="ECO:0000313" key="4">
    <source>
        <dbReference type="Proteomes" id="UP000002318"/>
    </source>
</evidence>
<reference evidence="3 4" key="1">
    <citation type="journal article" date="2010" name="Stand. Genomic Sci.">
        <title>Complete genome sequence of Spirochaeta smaragdinae type strain (SEBR 4228).</title>
        <authorList>
            <person name="Mavromatis K."/>
            <person name="Yasawong M."/>
            <person name="Chertkov O."/>
            <person name="Lapidus A."/>
            <person name="Lucas S."/>
            <person name="Nolan M."/>
            <person name="Del Rio T.G."/>
            <person name="Tice H."/>
            <person name="Cheng J.F."/>
            <person name="Pitluck S."/>
            <person name="Liolios K."/>
            <person name="Ivanova N."/>
            <person name="Tapia R."/>
            <person name="Han C."/>
            <person name="Bruce D."/>
            <person name="Goodwin L."/>
            <person name="Pati A."/>
            <person name="Chen A."/>
            <person name="Palaniappan K."/>
            <person name="Land M."/>
            <person name="Hauser L."/>
            <person name="Chang Y.J."/>
            <person name="Jeffries C.D."/>
            <person name="Detter J.C."/>
            <person name="Rohde M."/>
            <person name="Brambilla E."/>
            <person name="Spring S."/>
            <person name="Goker M."/>
            <person name="Sikorski J."/>
            <person name="Woyke T."/>
            <person name="Bristow J."/>
            <person name="Eisen J.A."/>
            <person name="Markowitz V."/>
            <person name="Hugenholtz P."/>
            <person name="Klenk H.P."/>
            <person name="Kyrpides N.C."/>
        </authorList>
    </citation>
    <scope>NUCLEOTIDE SEQUENCE [LARGE SCALE GENOMIC DNA]</scope>
    <source>
        <strain evidence="4">DSM 11293 / JCM 15392 / SEBR 4228</strain>
    </source>
</reference>
<organism evidence="3 4">
    <name type="scientific">Sediminispirochaeta smaragdinae (strain DSM 11293 / JCM 15392 / SEBR 4228)</name>
    <name type="common">Spirochaeta smaragdinae</name>
    <dbReference type="NCBI Taxonomy" id="573413"/>
    <lineage>
        <taxon>Bacteria</taxon>
        <taxon>Pseudomonadati</taxon>
        <taxon>Spirochaetota</taxon>
        <taxon>Spirochaetia</taxon>
        <taxon>Spirochaetales</taxon>
        <taxon>Spirochaetaceae</taxon>
        <taxon>Sediminispirochaeta</taxon>
    </lineage>
</organism>
<dbReference type="GO" id="GO:0005996">
    <property type="term" value="P:monosaccharide metabolic process"/>
    <property type="evidence" value="ECO:0007669"/>
    <property type="project" value="InterPro"/>
</dbReference>
<dbReference type="HOGENOM" id="CLU_048393_0_0_12"/>
<dbReference type="AlphaFoldDB" id="E1R4T8"/>
<dbReference type="PANTHER" id="PTHR36120:SF1">
    <property type="entry name" value="L-FUCOSE ISOMERASE C-TERMINAL DOMAIN-CONTAINING PROTEIN"/>
    <property type="match status" value="1"/>
</dbReference>
<dbReference type="KEGG" id="ssm:Spirs_3076"/>
<dbReference type="RefSeq" id="WP_013255635.1">
    <property type="nucleotide sequence ID" value="NC_014364.1"/>
</dbReference>
<evidence type="ECO:0000256" key="2">
    <source>
        <dbReference type="ARBA" id="ARBA00023277"/>
    </source>
</evidence>
<name>E1R4T8_SEDSS</name>
<dbReference type="Proteomes" id="UP000002318">
    <property type="component" value="Chromosome"/>
</dbReference>
<proteinExistence type="predicted"/>
<dbReference type="PANTHER" id="PTHR36120">
    <property type="entry name" value="FUCOSE ISOMERASE"/>
    <property type="match status" value="1"/>
</dbReference>
<dbReference type="eggNOG" id="COG2407">
    <property type="taxonomic scope" value="Bacteria"/>
</dbReference>
<dbReference type="GO" id="GO:0005737">
    <property type="term" value="C:cytoplasm"/>
    <property type="evidence" value="ECO:0007669"/>
    <property type="project" value="InterPro"/>
</dbReference>
<dbReference type="InterPro" id="IPR009015">
    <property type="entry name" value="Fucose_isomerase_N/cen_sf"/>
</dbReference>
<gene>
    <name evidence="3" type="ordered locus">Spirs_3076</name>
</gene>